<organism evidence="9 10">
    <name type="scientific">Reticulibacter mediterranei</name>
    <dbReference type="NCBI Taxonomy" id="2778369"/>
    <lineage>
        <taxon>Bacteria</taxon>
        <taxon>Bacillati</taxon>
        <taxon>Chloroflexota</taxon>
        <taxon>Ktedonobacteria</taxon>
        <taxon>Ktedonobacterales</taxon>
        <taxon>Reticulibacteraceae</taxon>
        <taxon>Reticulibacter</taxon>
    </lineage>
</organism>
<name>A0A8J3J2D0_9CHLR</name>
<evidence type="ECO:0000256" key="5">
    <source>
        <dbReference type="ARBA" id="ARBA00022679"/>
    </source>
</evidence>
<dbReference type="Proteomes" id="UP000597444">
    <property type="component" value="Unassembled WGS sequence"/>
</dbReference>
<dbReference type="Pfam" id="PF00534">
    <property type="entry name" value="Glycos_transf_1"/>
    <property type="match status" value="1"/>
</dbReference>
<dbReference type="InterPro" id="IPR052078">
    <property type="entry name" value="Trehalose_Metab_GTase"/>
</dbReference>
<evidence type="ECO:0000256" key="6">
    <source>
        <dbReference type="ARBA" id="ARBA00023277"/>
    </source>
</evidence>
<comment type="caution">
    <text evidence="9">The sequence shown here is derived from an EMBL/GenBank/DDBJ whole genome shotgun (WGS) entry which is preliminary data.</text>
</comment>
<evidence type="ECO:0000313" key="10">
    <source>
        <dbReference type="Proteomes" id="UP000597444"/>
    </source>
</evidence>
<evidence type="ECO:0000313" key="9">
    <source>
        <dbReference type="EMBL" id="GHP01041.1"/>
    </source>
</evidence>
<evidence type="ECO:0000256" key="3">
    <source>
        <dbReference type="ARBA" id="ARBA00022526"/>
    </source>
</evidence>
<reference evidence="9" key="1">
    <citation type="submission" date="2020-10" db="EMBL/GenBank/DDBJ databases">
        <title>Taxonomic study of unclassified bacteria belonging to the class Ktedonobacteria.</title>
        <authorList>
            <person name="Yabe S."/>
            <person name="Wang C.M."/>
            <person name="Zheng Y."/>
            <person name="Sakai Y."/>
            <person name="Cavaletti L."/>
            <person name="Monciardini P."/>
            <person name="Donadio S."/>
        </authorList>
    </citation>
    <scope>NUCLEOTIDE SEQUENCE</scope>
    <source>
        <strain evidence="9">ID150040</strain>
    </source>
</reference>
<keyword evidence="5 9" id="KW-0808">Transferase</keyword>
<accession>A0A8J3J2D0</accession>
<evidence type="ECO:0000256" key="2">
    <source>
        <dbReference type="ARBA" id="ARBA00011738"/>
    </source>
</evidence>
<keyword evidence="10" id="KW-1185">Reference proteome</keyword>
<dbReference type="RefSeq" id="WP_220211612.1">
    <property type="nucleotide sequence ID" value="NZ_BNJK01000004.1"/>
</dbReference>
<dbReference type="GO" id="GO:0006006">
    <property type="term" value="P:glucose metabolic process"/>
    <property type="evidence" value="ECO:0007669"/>
    <property type="project" value="UniProtKB-KW"/>
</dbReference>
<comment type="subunit">
    <text evidence="2">Homodimer.</text>
</comment>
<protein>
    <submittedName>
        <fullName evidence="9">Glycosyl transferase family 1</fullName>
    </submittedName>
</protein>
<keyword evidence="3" id="KW-0313">Glucose metabolism</keyword>
<dbReference type="InterPro" id="IPR001296">
    <property type="entry name" value="Glyco_trans_1"/>
</dbReference>
<evidence type="ECO:0000259" key="8">
    <source>
        <dbReference type="Pfam" id="PF21269"/>
    </source>
</evidence>
<evidence type="ECO:0000256" key="1">
    <source>
        <dbReference type="ARBA" id="ARBA00009481"/>
    </source>
</evidence>
<dbReference type="PANTHER" id="PTHR47779:SF1">
    <property type="entry name" value="SYNTHASE (CCG-9), PUTATIVE (AFU_ORTHOLOGUE AFUA_3G12100)-RELATED"/>
    <property type="match status" value="1"/>
</dbReference>
<feature type="domain" description="Glycosyl transferase family 1" evidence="7">
    <location>
        <begin position="215"/>
        <end position="384"/>
    </location>
</feature>
<dbReference type="AlphaFoldDB" id="A0A8J3J2D0"/>
<evidence type="ECO:0000259" key="7">
    <source>
        <dbReference type="Pfam" id="PF00534"/>
    </source>
</evidence>
<comment type="similarity">
    <text evidence="1">Belongs to the glycosyltransferase group 1 family. Glycosyltransferase 4 subfamily.</text>
</comment>
<proteinExistence type="inferred from homology"/>
<dbReference type="Pfam" id="PF21269">
    <property type="entry name" value="TreT_GT1"/>
    <property type="match status" value="1"/>
</dbReference>
<gene>
    <name evidence="9" type="ORF">KSF_110880</name>
</gene>
<evidence type="ECO:0000256" key="4">
    <source>
        <dbReference type="ARBA" id="ARBA00022676"/>
    </source>
</evidence>
<feature type="domain" description="Trehalose synthase N-terminal" evidence="8">
    <location>
        <begin position="36"/>
        <end position="173"/>
    </location>
</feature>
<sequence length="424" mass="48383">MKRSPQLDRYQQYVDKTLLDAIYQKAQALTGLHILHLNTTETGGGVAEILEALTPVTEEFGIEQDRHIIQLDEQSNHFTGRLVDLLQGNLPGDIPEKEKRIFLKKLSETLPHPEECQADIYYVHDFQLAPLAHLYPWMQPALWFCHIDTAHPNPNAENYIRQYLDDYELYTFNTALSVFDNLLPQKTQVVTLGIDPFIEKNAPMEKERGMEVLARLGIDTQRPLITQVSRFDKWKNPWQVIDIYRQAKQQIPQVQVALVGAMEAADDIGASEVLHKLQDYAKGDPDIHFFYDPKQIQGEEVNAFQRFSDVILQRSSREGFGLTVTEAMWKGQPVVGTSVTGLRAQIEDGTNGYISDDTDAATKHTLDLLQDRALKQKLGKQAHEHVREHYLLPMMILSYLDALEKVHQRHKARQQANSPSPVGD</sequence>
<dbReference type="GO" id="GO:0016757">
    <property type="term" value="F:glycosyltransferase activity"/>
    <property type="evidence" value="ECO:0007669"/>
    <property type="project" value="UniProtKB-KW"/>
</dbReference>
<keyword evidence="4" id="KW-0328">Glycosyltransferase</keyword>
<dbReference type="EMBL" id="BNJK01000004">
    <property type="protein sequence ID" value="GHP01041.1"/>
    <property type="molecule type" value="Genomic_DNA"/>
</dbReference>
<dbReference type="Gene3D" id="3.40.50.2000">
    <property type="entry name" value="Glycogen Phosphorylase B"/>
    <property type="match status" value="2"/>
</dbReference>
<keyword evidence="6" id="KW-0119">Carbohydrate metabolism</keyword>
<dbReference type="SUPFAM" id="SSF53756">
    <property type="entry name" value="UDP-Glycosyltransferase/glycogen phosphorylase"/>
    <property type="match status" value="1"/>
</dbReference>
<dbReference type="PANTHER" id="PTHR47779">
    <property type="entry name" value="SYNTHASE (CCG-9), PUTATIVE (AFU_ORTHOLOGUE AFUA_3G12100)-RELATED"/>
    <property type="match status" value="1"/>
</dbReference>
<dbReference type="InterPro" id="IPR049438">
    <property type="entry name" value="TreT_GT1"/>
</dbReference>